<dbReference type="RefSeq" id="WP_382388088.1">
    <property type="nucleotide sequence ID" value="NZ_JBHLWI010000036.1"/>
</dbReference>
<comment type="caution">
    <text evidence="1">The sequence shown here is derived from an EMBL/GenBank/DDBJ whole genome shotgun (WGS) entry which is preliminary data.</text>
</comment>
<sequence length="78" mass="8684">MPMNSNGKIKKSGFLHLFSKAILSTKQQLSADKTLKGFWGLDRTYFNFTKPITGLASSCAPSVVLIQENSSEFQKKIE</sequence>
<proteinExistence type="predicted"/>
<protein>
    <submittedName>
        <fullName evidence="1">Uncharacterized protein</fullName>
    </submittedName>
</protein>
<organism evidence="1 2">
    <name type="scientific">Fontibacter flavus</name>
    <dbReference type="NCBI Taxonomy" id="654838"/>
    <lineage>
        <taxon>Bacteria</taxon>
        <taxon>Pseudomonadati</taxon>
        <taxon>Bacteroidota</taxon>
        <taxon>Cytophagia</taxon>
        <taxon>Cytophagales</taxon>
        <taxon>Cyclobacteriaceae</taxon>
        <taxon>Fontibacter</taxon>
    </lineage>
</organism>
<name>A0ABV6FUQ2_9BACT</name>
<gene>
    <name evidence="1" type="ORF">ACFFIP_13000</name>
</gene>
<evidence type="ECO:0000313" key="2">
    <source>
        <dbReference type="Proteomes" id="UP001589797"/>
    </source>
</evidence>
<evidence type="ECO:0000313" key="1">
    <source>
        <dbReference type="EMBL" id="MFC0263603.1"/>
    </source>
</evidence>
<keyword evidence="2" id="KW-1185">Reference proteome</keyword>
<dbReference type="Proteomes" id="UP001589797">
    <property type="component" value="Unassembled WGS sequence"/>
</dbReference>
<reference evidence="1 2" key="1">
    <citation type="submission" date="2024-09" db="EMBL/GenBank/DDBJ databases">
        <authorList>
            <person name="Sun Q."/>
            <person name="Mori K."/>
        </authorList>
    </citation>
    <scope>NUCLEOTIDE SEQUENCE [LARGE SCALE GENOMIC DNA]</scope>
    <source>
        <strain evidence="1 2">CCM 7650</strain>
    </source>
</reference>
<accession>A0ABV6FUQ2</accession>
<dbReference type="EMBL" id="JBHLWI010000036">
    <property type="protein sequence ID" value="MFC0263603.1"/>
    <property type="molecule type" value="Genomic_DNA"/>
</dbReference>